<dbReference type="Pfam" id="PF01757">
    <property type="entry name" value="Acyl_transf_3"/>
    <property type="match status" value="1"/>
</dbReference>
<feature type="transmembrane region" description="Helical" evidence="2">
    <location>
        <begin position="224"/>
        <end position="246"/>
    </location>
</feature>
<feature type="transmembrane region" description="Helical" evidence="2">
    <location>
        <begin position="103"/>
        <end position="121"/>
    </location>
</feature>
<evidence type="ECO:0000313" key="4">
    <source>
        <dbReference type="EMBL" id="MBA8953044.1"/>
    </source>
</evidence>
<keyword evidence="2" id="KW-0812">Transmembrane</keyword>
<dbReference type="PANTHER" id="PTHR23028">
    <property type="entry name" value="ACETYLTRANSFERASE"/>
    <property type="match status" value="1"/>
</dbReference>
<comment type="caution">
    <text evidence="4">The sequence shown here is derived from an EMBL/GenBank/DDBJ whole genome shotgun (WGS) entry which is preliminary data.</text>
</comment>
<organism evidence="4 5">
    <name type="scientific">Actinomadura namibiensis</name>
    <dbReference type="NCBI Taxonomy" id="182080"/>
    <lineage>
        <taxon>Bacteria</taxon>
        <taxon>Bacillati</taxon>
        <taxon>Actinomycetota</taxon>
        <taxon>Actinomycetes</taxon>
        <taxon>Streptosporangiales</taxon>
        <taxon>Thermomonosporaceae</taxon>
        <taxon>Actinomadura</taxon>
    </lineage>
</organism>
<proteinExistence type="predicted"/>
<feature type="transmembrane region" description="Helical" evidence="2">
    <location>
        <begin position="330"/>
        <end position="357"/>
    </location>
</feature>
<dbReference type="RefSeq" id="WP_182845297.1">
    <property type="nucleotide sequence ID" value="NZ_BAAALP010000033.1"/>
</dbReference>
<feature type="transmembrane region" description="Helical" evidence="2">
    <location>
        <begin position="299"/>
        <end position="318"/>
    </location>
</feature>
<keyword evidence="2" id="KW-1133">Transmembrane helix</keyword>
<dbReference type="AlphaFoldDB" id="A0A7W3LRN3"/>
<feature type="region of interest" description="Disordered" evidence="1">
    <location>
        <begin position="419"/>
        <end position="443"/>
    </location>
</feature>
<dbReference type="InterPro" id="IPR050879">
    <property type="entry name" value="Acyltransferase_3"/>
</dbReference>
<keyword evidence="2" id="KW-0472">Membrane</keyword>
<sequence length="690" mass="74896">MSVVEASGGGRTRSSAIFGIRAVASLGLLTVHVAMFSALLGTREFEPAQPPSNVVGAFFVSGMPAFIGVLFALPAMFYFRPVARAIIRGERAPSQRNGFMRRMLRLLPAYYVLYAVMLLTLNRDVLDDGWSALWPALLLHIYVPTPFEANPMNGMEVTWSVPSMVQWYLALPLVAWAVQGFARRGATPAARARRLMLPVPLLMGIGIAWLFVVTGQGWDHRIIFWWPLGFAPTIAVGVFMAVQLALAEVSPKDTPRLVRLATARPQLFWLASLGLYVVNCVRPFSVIGMDDYYSVSGLFIAYVIVSLFGLTASLPLVVRGARRTSTERVLGSGVLAYLGKISYGVYLWHMAAMHFYLQPGTVFGGEARTLDQLYAKSGFWALEAATLTGAVILASLSYFLLERPIMRWADRRFADPGRRAVRPGPAGSVVPRPTAAAARTTKAAPPEDVAASVAAAVADRDAIRSNLVDLDRSLGRQLLDGADLTGRTRRAWDEAARDLATLWEIFNAYSAVVDQASRGLDASGRPPETGPAGIAELFDGPTVLVSEEPPPLAQRHITDDGQRRLTPAAAVERMNELFRGLAELVTHVEAVWNEVTGRLDDLRTDLERVRVHSDNGGTAPSEAVAAAHAELDRLRTALTADPLSLWQGERTDTADLDRLAEAIAALHERARHPAGHDGGPGDAARPAGTR</sequence>
<accession>A0A7W3LRN3</accession>
<feature type="domain" description="Acyltransferase 3" evidence="3">
    <location>
        <begin position="19"/>
        <end position="377"/>
    </location>
</feature>
<dbReference type="PANTHER" id="PTHR23028:SF53">
    <property type="entry name" value="ACYL_TRANSF_3 DOMAIN-CONTAINING PROTEIN"/>
    <property type="match status" value="1"/>
</dbReference>
<feature type="transmembrane region" description="Helical" evidence="2">
    <location>
        <begin position="54"/>
        <end position="79"/>
    </location>
</feature>
<feature type="region of interest" description="Disordered" evidence="1">
    <location>
        <begin position="669"/>
        <end position="690"/>
    </location>
</feature>
<keyword evidence="5" id="KW-1185">Reference proteome</keyword>
<feature type="transmembrane region" description="Helical" evidence="2">
    <location>
        <begin position="267"/>
        <end position="287"/>
    </location>
</feature>
<dbReference type="GO" id="GO:0016747">
    <property type="term" value="F:acyltransferase activity, transferring groups other than amino-acyl groups"/>
    <property type="evidence" value="ECO:0007669"/>
    <property type="project" value="InterPro"/>
</dbReference>
<feature type="transmembrane region" description="Helical" evidence="2">
    <location>
        <begin position="165"/>
        <end position="182"/>
    </location>
</feature>
<dbReference type="GO" id="GO:0016020">
    <property type="term" value="C:membrane"/>
    <property type="evidence" value="ECO:0007669"/>
    <property type="project" value="TreeGrafter"/>
</dbReference>
<dbReference type="InterPro" id="IPR002656">
    <property type="entry name" value="Acyl_transf_3_dom"/>
</dbReference>
<dbReference type="Proteomes" id="UP000572680">
    <property type="component" value="Unassembled WGS sequence"/>
</dbReference>
<dbReference type="GO" id="GO:0009103">
    <property type="term" value="P:lipopolysaccharide biosynthetic process"/>
    <property type="evidence" value="ECO:0007669"/>
    <property type="project" value="TreeGrafter"/>
</dbReference>
<evidence type="ECO:0000259" key="3">
    <source>
        <dbReference type="Pfam" id="PF01757"/>
    </source>
</evidence>
<evidence type="ECO:0000313" key="5">
    <source>
        <dbReference type="Proteomes" id="UP000572680"/>
    </source>
</evidence>
<name>A0A7W3LRN3_ACTNM</name>
<reference evidence="4 5" key="1">
    <citation type="submission" date="2020-08" db="EMBL/GenBank/DDBJ databases">
        <title>Genomic Encyclopedia of Type Strains, Phase IV (KMG-IV): sequencing the most valuable type-strain genomes for metagenomic binning, comparative biology and taxonomic classification.</title>
        <authorList>
            <person name="Goeker M."/>
        </authorList>
    </citation>
    <scope>NUCLEOTIDE SEQUENCE [LARGE SCALE GENOMIC DNA]</scope>
    <source>
        <strain evidence="4 5">DSM 44197</strain>
    </source>
</reference>
<feature type="transmembrane region" description="Helical" evidence="2">
    <location>
        <begin position="20"/>
        <end position="42"/>
    </location>
</feature>
<dbReference type="EMBL" id="JACJIA010000006">
    <property type="protein sequence ID" value="MBA8953044.1"/>
    <property type="molecule type" value="Genomic_DNA"/>
</dbReference>
<gene>
    <name evidence="4" type="ORF">HNR61_004694</name>
</gene>
<feature type="compositionally biased region" description="Low complexity" evidence="1">
    <location>
        <begin position="431"/>
        <end position="443"/>
    </location>
</feature>
<protein>
    <submittedName>
        <fullName evidence="4">Peptidoglycan/LPS O-acetylase OafA/YrhL</fullName>
    </submittedName>
</protein>
<feature type="transmembrane region" description="Helical" evidence="2">
    <location>
        <begin position="377"/>
        <end position="401"/>
    </location>
</feature>
<evidence type="ECO:0000256" key="1">
    <source>
        <dbReference type="SAM" id="MobiDB-lite"/>
    </source>
</evidence>
<evidence type="ECO:0000256" key="2">
    <source>
        <dbReference type="SAM" id="Phobius"/>
    </source>
</evidence>
<feature type="transmembrane region" description="Helical" evidence="2">
    <location>
        <begin position="194"/>
        <end position="212"/>
    </location>
</feature>